<reference evidence="2 3" key="1">
    <citation type="submission" date="2018-06" db="EMBL/GenBank/DDBJ databases">
        <title>Genomic Encyclopedia of Archaeal and Bacterial Type Strains, Phase II (KMG-II): from individual species to whole genera.</title>
        <authorList>
            <person name="Goeker M."/>
        </authorList>
    </citation>
    <scope>NUCLEOTIDE SEQUENCE [LARGE SCALE GENOMIC DNA]</scope>
    <source>
        <strain evidence="2 3">DSM 23857</strain>
    </source>
</reference>
<proteinExistence type="predicted"/>
<evidence type="ECO:0000313" key="2">
    <source>
        <dbReference type="EMBL" id="RAJ06519.1"/>
    </source>
</evidence>
<dbReference type="EMBL" id="QLLL01000003">
    <property type="protein sequence ID" value="RAJ06519.1"/>
    <property type="molecule type" value="Genomic_DNA"/>
</dbReference>
<dbReference type="OrthoDB" id="1488184at2"/>
<dbReference type="Proteomes" id="UP000249547">
    <property type="component" value="Unassembled WGS sequence"/>
</dbReference>
<feature type="compositionally biased region" description="Basic and acidic residues" evidence="1">
    <location>
        <begin position="350"/>
        <end position="367"/>
    </location>
</feature>
<name>A0A327QPL0_9BACT</name>
<dbReference type="Pfam" id="PF19268">
    <property type="entry name" value="CIS_TMP"/>
    <property type="match status" value="1"/>
</dbReference>
<feature type="compositionally biased region" description="Polar residues" evidence="1">
    <location>
        <begin position="330"/>
        <end position="349"/>
    </location>
</feature>
<keyword evidence="3" id="KW-1185">Reference proteome</keyword>
<dbReference type="RefSeq" id="WP_111597132.1">
    <property type="nucleotide sequence ID" value="NZ_QLLL01000003.1"/>
</dbReference>
<accession>A0A327QPL0</accession>
<protein>
    <submittedName>
        <fullName evidence="2">Uncharacterized protein</fullName>
    </submittedName>
</protein>
<organism evidence="2 3">
    <name type="scientific">Chitinophaga skermanii</name>
    <dbReference type="NCBI Taxonomy" id="331697"/>
    <lineage>
        <taxon>Bacteria</taxon>
        <taxon>Pseudomonadati</taxon>
        <taxon>Bacteroidota</taxon>
        <taxon>Chitinophagia</taxon>
        <taxon>Chitinophagales</taxon>
        <taxon>Chitinophagaceae</taxon>
        <taxon>Chitinophaga</taxon>
    </lineage>
</organism>
<dbReference type="AlphaFoldDB" id="A0A327QPL0"/>
<evidence type="ECO:0000313" key="3">
    <source>
        <dbReference type="Proteomes" id="UP000249547"/>
    </source>
</evidence>
<evidence type="ECO:0000256" key="1">
    <source>
        <dbReference type="SAM" id="MobiDB-lite"/>
    </source>
</evidence>
<dbReference type="InterPro" id="IPR045538">
    <property type="entry name" value="CIS_TMP"/>
</dbReference>
<gene>
    <name evidence="2" type="ORF">LX64_01646</name>
</gene>
<comment type="caution">
    <text evidence="2">The sequence shown here is derived from an EMBL/GenBank/DDBJ whole genome shotgun (WGS) entry which is preliminary data.</text>
</comment>
<sequence length="579" mass="65335">MAQQHVIAKLEFFVQIPQREEAFSLQTSISEQCNASLMPQLAQLFDEWMPEDVLLTIQKLEITLPNCTLAELRNNLPSMILAAMQKMMPSLQEEADHGSANITRTPREVSRFESFLYYLELGVMPATTAAITQIEWEQAVLATLSSDVFSVERFLQTIRSKPQAAIRLVQQWGIPFVKRCLLVVIPTLNASLFVLLEELITIITSNSVRETAQQYFAQTSLQNILAVTNAKVLLRNVYISMLAIVAEKRIELTSATIMSMVRYSMSLQASNWSRLLWIMSREGLNVTVASASTTNMIQGSVASQIVLYQNDVDAIQKEIDQIKVQQAVSQQKADTKETGQSQDIPSSHSNNKDPKQEAVISDHKDDKQISQATTTFNDNNKSAAQSSIDETYEAMKAIQEKQSDSWQLPKEEDTYFINNAGLILLHPFIPHLFDHLGWKDEKGFVNETLQSKAAQLLGYLASGQTGCHEQDLLLPKILCGFTPAQPMQREIEFTNEELQLADELLDAAIGHWKGVGSMSRDGLRANFLMREGKLVYRKGDWELTVTAQVYDMLLNRLPWSFSLVGYSWMESLVKTTWSY</sequence>
<feature type="region of interest" description="Disordered" evidence="1">
    <location>
        <begin position="330"/>
        <end position="367"/>
    </location>
</feature>